<proteinExistence type="predicted"/>
<protein>
    <submittedName>
        <fullName evidence="1">Uncharacterized protein</fullName>
    </submittedName>
</protein>
<keyword evidence="2" id="KW-1185">Reference proteome</keyword>
<comment type="caution">
    <text evidence="1">The sequence shown here is derived from an EMBL/GenBank/DDBJ whole genome shotgun (WGS) entry which is preliminary data.</text>
</comment>
<evidence type="ECO:0000313" key="2">
    <source>
        <dbReference type="Proteomes" id="UP001165960"/>
    </source>
</evidence>
<sequence length="105" mass="11536">MNSPGRREVWGAPGPSLALPSCSHRSRSRFGPDQLCILEAMGFMPGYEQFVEGLAFAALGRAITLEGKAHRRISPKSITYEREHPNKVQGPAVGTTEFIKPVRVM</sequence>
<gene>
    <name evidence="1" type="ORF">DSO57_1009494</name>
</gene>
<organism evidence="1 2">
    <name type="scientific">Entomophthora muscae</name>
    <dbReference type="NCBI Taxonomy" id="34485"/>
    <lineage>
        <taxon>Eukaryota</taxon>
        <taxon>Fungi</taxon>
        <taxon>Fungi incertae sedis</taxon>
        <taxon>Zoopagomycota</taxon>
        <taxon>Entomophthoromycotina</taxon>
        <taxon>Entomophthoromycetes</taxon>
        <taxon>Entomophthorales</taxon>
        <taxon>Entomophthoraceae</taxon>
        <taxon>Entomophthora</taxon>
    </lineage>
</organism>
<evidence type="ECO:0000313" key="1">
    <source>
        <dbReference type="EMBL" id="KAJ9085917.1"/>
    </source>
</evidence>
<accession>A0ACC2UGL4</accession>
<reference evidence="1" key="1">
    <citation type="submission" date="2022-04" db="EMBL/GenBank/DDBJ databases">
        <title>Genome of the entomopathogenic fungus Entomophthora muscae.</title>
        <authorList>
            <person name="Elya C."/>
            <person name="Lovett B.R."/>
            <person name="Lee E."/>
            <person name="Macias A.M."/>
            <person name="Hajek A.E."/>
            <person name="De Bivort B.L."/>
            <person name="Kasson M.T."/>
            <person name="De Fine Licht H.H."/>
            <person name="Stajich J.E."/>
        </authorList>
    </citation>
    <scope>NUCLEOTIDE SEQUENCE</scope>
    <source>
        <strain evidence="1">Berkeley</strain>
    </source>
</reference>
<name>A0ACC2UGL4_9FUNG</name>
<dbReference type="Proteomes" id="UP001165960">
    <property type="component" value="Unassembled WGS sequence"/>
</dbReference>
<dbReference type="EMBL" id="QTSX02000740">
    <property type="protein sequence ID" value="KAJ9085917.1"/>
    <property type="molecule type" value="Genomic_DNA"/>
</dbReference>